<reference evidence="2 3" key="1">
    <citation type="submission" date="2013-11" db="EMBL/GenBank/DDBJ databases">
        <title>The Damaraland mole rat (Fukomys damarensis) genome and evolution of African mole rats.</title>
        <authorList>
            <person name="Gladyshev V.N."/>
            <person name="Fang X."/>
        </authorList>
    </citation>
    <scope>NUCLEOTIDE SEQUENCE [LARGE SCALE GENOMIC DNA]</scope>
    <source>
        <tissue evidence="2">Liver</tissue>
    </source>
</reference>
<organism evidence="2 3">
    <name type="scientific">Fukomys damarensis</name>
    <name type="common">Damaraland mole rat</name>
    <name type="synonym">Cryptomys damarensis</name>
    <dbReference type="NCBI Taxonomy" id="885580"/>
    <lineage>
        <taxon>Eukaryota</taxon>
        <taxon>Metazoa</taxon>
        <taxon>Chordata</taxon>
        <taxon>Craniata</taxon>
        <taxon>Vertebrata</taxon>
        <taxon>Euteleostomi</taxon>
        <taxon>Mammalia</taxon>
        <taxon>Eutheria</taxon>
        <taxon>Euarchontoglires</taxon>
        <taxon>Glires</taxon>
        <taxon>Rodentia</taxon>
        <taxon>Hystricomorpha</taxon>
        <taxon>Bathyergidae</taxon>
        <taxon>Fukomys</taxon>
    </lineage>
</organism>
<evidence type="ECO:0000313" key="2">
    <source>
        <dbReference type="EMBL" id="KFO26433.1"/>
    </source>
</evidence>
<name>A0A091D7F9_FUKDA</name>
<dbReference type="Proteomes" id="UP000028990">
    <property type="component" value="Unassembled WGS sequence"/>
</dbReference>
<dbReference type="EMBL" id="KN123186">
    <property type="protein sequence ID" value="KFO26433.1"/>
    <property type="molecule type" value="Genomic_DNA"/>
</dbReference>
<sequence length="74" mass="8227">MWEGMGPEGNKTGQLQVDSILTNAKAVLTGKKAPHCSGYSEKGGGKEEEEEEKEKDAEEEEEEEEDEEDKRKAI</sequence>
<proteinExistence type="predicted"/>
<protein>
    <submittedName>
        <fullName evidence="2">Uncharacterized protein</fullName>
    </submittedName>
</protein>
<evidence type="ECO:0000313" key="3">
    <source>
        <dbReference type="Proteomes" id="UP000028990"/>
    </source>
</evidence>
<evidence type="ECO:0000256" key="1">
    <source>
        <dbReference type="SAM" id="MobiDB-lite"/>
    </source>
</evidence>
<feature type="compositionally biased region" description="Acidic residues" evidence="1">
    <location>
        <begin position="47"/>
        <end position="68"/>
    </location>
</feature>
<keyword evidence="3" id="KW-1185">Reference proteome</keyword>
<feature type="region of interest" description="Disordered" evidence="1">
    <location>
        <begin position="28"/>
        <end position="74"/>
    </location>
</feature>
<gene>
    <name evidence="2" type="ORF">H920_12220</name>
</gene>
<accession>A0A091D7F9</accession>
<dbReference type="AlphaFoldDB" id="A0A091D7F9"/>